<dbReference type="PANTHER" id="PTHR10283">
    <property type="entry name" value="SOLUTE CARRIER FAMILY 13 MEMBER"/>
    <property type="match status" value="1"/>
</dbReference>
<feature type="transmembrane region" description="Helical" evidence="8">
    <location>
        <begin position="661"/>
        <end position="685"/>
    </location>
</feature>
<dbReference type="GO" id="GO:0005886">
    <property type="term" value="C:plasma membrane"/>
    <property type="evidence" value="ECO:0007669"/>
    <property type="project" value="TreeGrafter"/>
</dbReference>
<keyword evidence="3" id="KW-0813">Transport</keyword>
<dbReference type="GO" id="GO:0015141">
    <property type="term" value="F:succinate transmembrane transporter activity"/>
    <property type="evidence" value="ECO:0007669"/>
    <property type="project" value="UniProtKB-ARBA"/>
</dbReference>
<dbReference type="Proteomes" id="UP001497497">
    <property type="component" value="Unassembled WGS sequence"/>
</dbReference>
<gene>
    <name evidence="9" type="ORF">GSLYS_00007729001</name>
</gene>
<protein>
    <submittedName>
        <fullName evidence="9">Uncharacterized protein</fullName>
    </submittedName>
</protein>
<feature type="transmembrane region" description="Helical" evidence="8">
    <location>
        <begin position="266"/>
        <end position="283"/>
    </location>
</feature>
<comment type="caution">
    <text evidence="9">The sequence shown here is derived from an EMBL/GenBank/DDBJ whole genome shotgun (WGS) entry which is preliminary data.</text>
</comment>
<feature type="region of interest" description="Disordered" evidence="7">
    <location>
        <begin position="112"/>
        <end position="131"/>
    </location>
</feature>
<dbReference type="EMBL" id="CAXITT010000151">
    <property type="protein sequence ID" value="CAL1533769.1"/>
    <property type="molecule type" value="Genomic_DNA"/>
</dbReference>
<feature type="transmembrane region" description="Helical" evidence="8">
    <location>
        <begin position="449"/>
        <end position="469"/>
    </location>
</feature>
<evidence type="ECO:0000256" key="2">
    <source>
        <dbReference type="ARBA" id="ARBA00006772"/>
    </source>
</evidence>
<dbReference type="InterPro" id="IPR001898">
    <property type="entry name" value="SLC13A/DASS"/>
</dbReference>
<evidence type="ECO:0000313" key="10">
    <source>
        <dbReference type="Proteomes" id="UP001497497"/>
    </source>
</evidence>
<keyword evidence="4 8" id="KW-0812">Transmembrane</keyword>
<sequence>MDPTDDPQRSTANISASDQQSVDGHDGGNNQVKTDVGNHGNETKDGGRSKPIARPKLSKGGKGPLFTYKEQLIGETVPNNKSVDIPILEKYTLLNSNGVKHPALTTNETSFTDAAGNHQEPEPPRPPEDSSVVINPDTVEVVSMTRHLLSLWYLLVIIIIPLVFLPIIYTVDEKYQRQARCGYTIAVMAVFWTTEVLPIAVTSLIPVVFLPALGVMSARETSSSYFNDTSMLFVGGLLVAIAIEVWDVHKRIALLVLRFVGAEPKCLLLGICLVTWFLSMWISNTATTAMMMTIVTALLEQFKGMNDNDKSIASKSNGTLASGFLPNDYIYVTAKARSSASSRFGRQFRTLAEAYDQSNLVTKLLGANRLPNLLAKLLGLIEFERVGLQSPVTFSTWLIYGFPLSVFVVMAMYQWMVVIYLRCNPKDNKKRLEKVNAMIVTEYQNLGPVTYAQGTVIAAFFMLVISWITRDLGGVGGWADWFPPGLSDSTPSILFGILMFVLPSSFPKAFTNKFKTSGGLSQLSGFKVITTTCVLNKNYYHIVVKFVNTKSLFKFSLHVSGLSTWLGQQLLVFQSLNQWVVLLIICYIVCFATEVTSNTAMATLMMPILAQMSISLQVNPLFFMYPAAIATSFAFMLPVATPPNAIVFASGTVRVIDMVTSGLFLNIICVPILVLATATWGNAFFHFDQVPDAFTSQFVQTTVARIAQA</sequence>
<comment type="similarity">
    <text evidence="2">Belongs to the SLC13A/DASS transporter (TC 2.A.47) family. NADC subfamily.</text>
</comment>
<reference evidence="9 10" key="1">
    <citation type="submission" date="2024-04" db="EMBL/GenBank/DDBJ databases">
        <authorList>
            <consortium name="Genoscope - CEA"/>
            <person name="William W."/>
        </authorList>
    </citation>
    <scope>NUCLEOTIDE SEQUENCE [LARGE SCALE GENOMIC DNA]</scope>
</reference>
<feature type="transmembrane region" description="Helical" evidence="8">
    <location>
        <begin position="489"/>
        <end position="506"/>
    </location>
</feature>
<dbReference type="AlphaFoldDB" id="A0AAV2HMF7"/>
<evidence type="ECO:0000256" key="5">
    <source>
        <dbReference type="ARBA" id="ARBA00022989"/>
    </source>
</evidence>
<proteinExistence type="inferred from homology"/>
<dbReference type="PROSITE" id="PS01271">
    <property type="entry name" value="NA_SULFATE"/>
    <property type="match status" value="1"/>
</dbReference>
<keyword evidence="6 8" id="KW-0472">Membrane</keyword>
<evidence type="ECO:0000256" key="8">
    <source>
        <dbReference type="SAM" id="Phobius"/>
    </source>
</evidence>
<evidence type="ECO:0000256" key="3">
    <source>
        <dbReference type="ARBA" id="ARBA00022448"/>
    </source>
</evidence>
<evidence type="ECO:0000256" key="6">
    <source>
        <dbReference type="ARBA" id="ARBA00023136"/>
    </source>
</evidence>
<feature type="transmembrane region" description="Helical" evidence="8">
    <location>
        <begin position="621"/>
        <end position="641"/>
    </location>
</feature>
<comment type="subcellular location">
    <subcellularLocation>
        <location evidence="1">Membrane</location>
        <topology evidence="1">Multi-pass membrane protein</topology>
    </subcellularLocation>
</comment>
<feature type="compositionally biased region" description="Basic and acidic residues" evidence="7">
    <location>
        <begin position="119"/>
        <end position="128"/>
    </location>
</feature>
<feature type="compositionally biased region" description="Polar residues" evidence="7">
    <location>
        <begin position="9"/>
        <end position="33"/>
    </location>
</feature>
<feature type="transmembrane region" description="Helical" evidence="8">
    <location>
        <begin position="151"/>
        <end position="171"/>
    </location>
</feature>
<dbReference type="InterPro" id="IPR031312">
    <property type="entry name" value="Na/sul_symport_CS"/>
</dbReference>
<feature type="transmembrane region" description="Helical" evidence="8">
    <location>
        <begin position="183"/>
        <end position="209"/>
    </location>
</feature>
<feature type="transmembrane region" description="Helical" evidence="8">
    <location>
        <begin position="229"/>
        <end position="246"/>
    </location>
</feature>
<feature type="transmembrane region" description="Helical" evidence="8">
    <location>
        <begin position="397"/>
        <end position="421"/>
    </location>
</feature>
<evidence type="ECO:0000256" key="7">
    <source>
        <dbReference type="SAM" id="MobiDB-lite"/>
    </source>
</evidence>
<feature type="transmembrane region" description="Helical" evidence="8">
    <location>
        <begin position="579"/>
        <end position="609"/>
    </location>
</feature>
<evidence type="ECO:0000256" key="4">
    <source>
        <dbReference type="ARBA" id="ARBA00022692"/>
    </source>
</evidence>
<name>A0AAV2HMF7_LYMST</name>
<evidence type="ECO:0000313" key="9">
    <source>
        <dbReference type="EMBL" id="CAL1533769.1"/>
    </source>
</evidence>
<accession>A0AAV2HMF7</accession>
<keyword evidence="5 8" id="KW-1133">Transmembrane helix</keyword>
<feature type="region of interest" description="Disordered" evidence="7">
    <location>
        <begin position="1"/>
        <end position="64"/>
    </location>
</feature>
<dbReference type="Pfam" id="PF00939">
    <property type="entry name" value="Na_sulph_symp"/>
    <property type="match status" value="1"/>
</dbReference>
<organism evidence="9 10">
    <name type="scientific">Lymnaea stagnalis</name>
    <name type="common">Great pond snail</name>
    <name type="synonym">Helix stagnalis</name>
    <dbReference type="NCBI Taxonomy" id="6523"/>
    <lineage>
        <taxon>Eukaryota</taxon>
        <taxon>Metazoa</taxon>
        <taxon>Spiralia</taxon>
        <taxon>Lophotrochozoa</taxon>
        <taxon>Mollusca</taxon>
        <taxon>Gastropoda</taxon>
        <taxon>Heterobranchia</taxon>
        <taxon>Euthyneura</taxon>
        <taxon>Panpulmonata</taxon>
        <taxon>Hygrophila</taxon>
        <taxon>Lymnaeoidea</taxon>
        <taxon>Lymnaeidae</taxon>
        <taxon>Lymnaea</taxon>
    </lineage>
</organism>
<evidence type="ECO:0000256" key="1">
    <source>
        <dbReference type="ARBA" id="ARBA00004141"/>
    </source>
</evidence>
<keyword evidence="10" id="KW-1185">Reference proteome</keyword>
<dbReference type="PANTHER" id="PTHR10283:SF82">
    <property type="entry name" value="SOLUTE CARRIER FAMILY 13 MEMBER 2"/>
    <property type="match status" value="1"/>
</dbReference>